<dbReference type="Pfam" id="PF00132">
    <property type="entry name" value="Hexapep"/>
    <property type="match status" value="1"/>
</dbReference>
<dbReference type="PANTHER" id="PTHR13061">
    <property type="entry name" value="DYNACTIN SUBUNIT P25"/>
    <property type="match status" value="1"/>
</dbReference>
<dbReference type="Proteomes" id="UP000010296">
    <property type="component" value="Unassembled WGS sequence"/>
</dbReference>
<dbReference type="InterPro" id="IPR011004">
    <property type="entry name" value="Trimer_LpxA-like_sf"/>
</dbReference>
<dbReference type="InterPro" id="IPR050484">
    <property type="entry name" value="Transf_Hexapept/Carb_Anhydrase"/>
</dbReference>
<dbReference type="GO" id="GO:0016740">
    <property type="term" value="F:transferase activity"/>
    <property type="evidence" value="ECO:0007669"/>
    <property type="project" value="UniProtKB-KW"/>
</dbReference>
<name>E6LHH1_ENTI1</name>
<dbReference type="CDD" id="cd04645">
    <property type="entry name" value="LbH_gamma_CA_like"/>
    <property type="match status" value="1"/>
</dbReference>
<dbReference type="PATRIC" id="fig|888064.11.peg.1111"/>
<dbReference type="STRING" id="888064.HMPREF9088_1811"/>
<dbReference type="RefSeq" id="WP_007208824.1">
    <property type="nucleotide sequence ID" value="NZ_GL622241.1"/>
</dbReference>
<accession>E6LHH1</accession>
<dbReference type="SUPFAM" id="SSF51161">
    <property type="entry name" value="Trimeric LpxA-like enzymes"/>
    <property type="match status" value="1"/>
</dbReference>
<dbReference type="PANTHER" id="PTHR13061:SF29">
    <property type="entry name" value="GAMMA CARBONIC ANHYDRASE-LIKE 1, MITOCHONDRIAL-RELATED"/>
    <property type="match status" value="1"/>
</dbReference>
<dbReference type="InterPro" id="IPR001451">
    <property type="entry name" value="Hexapep"/>
</dbReference>
<dbReference type="OrthoDB" id="9803036at2"/>
<dbReference type="AlphaFoldDB" id="E6LHH1"/>
<gene>
    <name evidence="1" type="ORF">HMPREF9088_1811</name>
</gene>
<keyword evidence="1" id="KW-0808">Transferase</keyword>
<comment type="caution">
    <text evidence="1">The sequence shown here is derived from an EMBL/GenBank/DDBJ whole genome shotgun (WGS) entry which is preliminary data.</text>
</comment>
<dbReference type="HOGENOM" id="CLU_064827_4_1_9"/>
<dbReference type="EMBL" id="AEPV01000069">
    <property type="protein sequence ID" value="EFU73370.1"/>
    <property type="molecule type" value="Genomic_DNA"/>
</dbReference>
<proteinExistence type="predicted"/>
<dbReference type="Gene3D" id="2.160.10.10">
    <property type="entry name" value="Hexapeptide repeat proteins"/>
    <property type="match status" value="1"/>
</dbReference>
<keyword evidence="2" id="KW-1185">Reference proteome</keyword>
<reference evidence="1 2" key="1">
    <citation type="submission" date="2010-12" db="EMBL/GenBank/DDBJ databases">
        <authorList>
            <person name="Muzny D."/>
            <person name="Qin X."/>
            <person name="Deng J."/>
            <person name="Jiang H."/>
            <person name="Liu Y."/>
            <person name="Qu J."/>
            <person name="Song X.-Z."/>
            <person name="Zhang L."/>
            <person name="Thornton R."/>
            <person name="Coyle M."/>
            <person name="Francisco L."/>
            <person name="Jackson L."/>
            <person name="Javaid M."/>
            <person name="Korchina V."/>
            <person name="Kovar C."/>
            <person name="Mata R."/>
            <person name="Mathew T."/>
            <person name="Ngo R."/>
            <person name="Nguyen L."/>
            <person name="Nguyen N."/>
            <person name="Okwuonu G."/>
            <person name="Ongeri F."/>
            <person name="Pham C."/>
            <person name="Simmons D."/>
            <person name="Wilczek-Boney K."/>
            <person name="Hale W."/>
            <person name="Jakkamsetti A."/>
            <person name="Pham P."/>
            <person name="Ruth R."/>
            <person name="San Lucas F."/>
            <person name="Warren J."/>
            <person name="Zhang J."/>
            <person name="Zhao Z."/>
            <person name="Zhou C."/>
            <person name="Zhu D."/>
            <person name="Lee S."/>
            <person name="Bess C."/>
            <person name="Blankenburg K."/>
            <person name="Forbes L."/>
            <person name="Fu Q."/>
            <person name="Gubbala S."/>
            <person name="Hirani K."/>
            <person name="Jayaseelan J.C."/>
            <person name="Lara F."/>
            <person name="Munidasa M."/>
            <person name="Palculict T."/>
            <person name="Patil S."/>
            <person name="Pu L.-L."/>
            <person name="Saada N."/>
            <person name="Tang L."/>
            <person name="Weissenberger G."/>
            <person name="Zhu Y."/>
            <person name="Hemphill L."/>
            <person name="Shang Y."/>
            <person name="Youmans B."/>
            <person name="Ayvaz T."/>
            <person name="Ross M."/>
            <person name="Santibanez J."/>
            <person name="Aqrawi P."/>
            <person name="Gross S."/>
            <person name="Joshi V."/>
            <person name="Fowler G."/>
            <person name="Nazareth L."/>
            <person name="Reid J."/>
            <person name="Worley K."/>
            <person name="Petrosino J."/>
            <person name="Highlander S."/>
            <person name="Gibbs R."/>
        </authorList>
    </citation>
    <scope>NUCLEOTIDE SEQUENCE [LARGE SCALE GENOMIC DNA]</scope>
    <source>
        <strain evidence="2">DSM 15952 / CCUG 50447 / LMG 22039 / TP 1.5</strain>
    </source>
</reference>
<evidence type="ECO:0000313" key="2">
    <source>
        <dbReference type="Proteomes" id="UP000010296"/>
    </source>
</evidence>
<dbReference type="eggNOG" id="COG0663">
    <property type="taxonomic scope" value="Bacteria"/>
</dbReference>
<protein>
    <submittedName>
        <fullName evidence="1">Bacterial transferase hexapeptide repeat protein</fullName>
    </submittedName>
</protein>
<evidence type="ECO:0000313" key="1">
    <source>
        <dbReference type="EMBL" id="EFU73370.1"/>
    </source>
</evidence>
<organism evidence="1 2">
    <name type="scientific">Enterococcus italicus (strain DSM 15952 / CCUG 50447 / LMG 22039 / TP 1.5)</name>
    <dbReference type="NCBI Taxonomy" id="888064"/>
    <lineage>
        <taxon>Bacteria</taxon>
        <taxon>Bacillati</taxon>
        <taxon>Bacillota</taxon>
        <taxon>Bacilli</taxon>
        <taxon>Lactobacillales</taxon>
        <taxon>Enterococcaceae</taxon>
        <taxon>Enterococcus</taxon>
    </lineage>
</organism>
<sequence length="161" mass="17210">MTFFIGKGAVVVGDVTLGEDSSVWFNSVIRADMQPVTIGAETNIQDGTIIHVGDNRPTIIKEHVTVGHQCMIHGCTIEKGALIGMSSILLDGAIIGENSLIGAGSLVTKNTVIPPNSLAFGRPAKVIRELTAEEIAANHANTDHYVQLSKKFLANRYQELS</sequence>
<dbReference type="InterPro" id="IPR047324">
    <property type="entry name" value="LbH_gamma_CA-like"/>
</dbReference>